<name>A0AAD7DM33_MYCRO</name>
<feature type="non-terminal residue" evidence="1">
    <location>
        <position position="1"/>
    </location>
</feature>
<dbReference type="GO" id="GO:0008240">
    <property type="term" value="F:tripeptidyl-peptidase activity"/>
    <property type="evidence" value="ECO:0007669"/>
    <property type="project" value="TreeGrafter"/>
</dbReference>
<dbReference type="EMBL" id="JARKIE010000040">
    <property type="protein sequence ID" value="KAJ7694877.1"/>
    <property type="molecule type" value="Genomic_DNA"/>
</dbReference>
<organism evidence="1 2">
    <name type="scientific">Mycena rosella</name>
    <name type="common">Pink bonnet</name>
    <name type="synonym">Agaricus rosellus</name>
    <dbReference type="NCBI Taxonomy" id="1033263"/>
    <lineage>
        <taxon>Eukaryota</taxon>
        <taxon>Fungi</taxon>
        <taxon>Dikarya</taxon>
        <taxon>Basidiomycota</taxon>
        <taxon>Agaricomycotina</taxon>
        <taxon>Agaricomycetes</taxon>
        <taxon>Agaricomycetidae</taxon>
        <taxon>Agaricales</taxon>
        <taxon>Marasmiineae</taxon>
        <taxon>Mycenaceae</taxon>
        <taxon>Mycena</taxon>
    </lineage>
</organism>
<evidence type="ECO:0000313" key="2">
    <source>
        <dbReference type="Proteomes" id="UP001221757"/>
    </source>
</evidence>
<accession>A0AAD7DM33</accession>
<dbReference type="GO" id="GO:0006508">
    <property type="term" value="P:proteolysis"/>
    <property type="evidence" value="ECO:0007669"/>
    <property type="project" value="InterPro"/>
</dbReference>
<proteinExistence type="predicted"/>
<evidence type="ECO:0008006" key="3">
    <source>
        <dbReference type="Google" id="ProtNLM"/>
    </source>
</evidence>
<dbReference type="PANTHER" id="PTHR14218:SF19">
    <property type="entry name" value="SERINE PROTEASE AORO, PUTATIVE (AFU_ORTHOLOGUE AFUA_6G10250)-RELATED"/>
    <property type="match status" value="1"/>
</dbReference>
<dbReference type="Proteomes" id="UP001221757">
    <property type="component" value="Unassembled WGS sequence"/>
</dbReference>
<dbReference type="Gene3D" id="3.40.50.200">
    <property type="entry name" value="Peptidase S8/S53 domain"/>
    <property type="match status" value="1"/>
</dbReference>
<feature type="non-terminal residue" evidence="1">
    <location>
        <position position="82"/>
    </location>
</feature>
<comment type="caution">
    <text evidence="1">The sequence shown here is derived from an EMBL/GenBank/DDBJ whole genome shotgun (WGS) entry which is preliminary data.</text>
</comment>
<dbReference type="InterPro" id="IPR050819">
    <property type="entry name" value="Tripeptidyl-peptidase_I"/>
</dbReference>
<dbReference type="GO" id="GO:0004252">
    <property type="term" value="F:serine-type endopeptidase activity"/>
    <property type="evidence" value="ECO:0007669"/>
    <property type="project" value="InterPro"/>
</dbReference>
<dbReference type="PANTHER" id="PTHR14218">
    <property type="entry name" value="PROTEASE S8 TRIPEPTIDYL PEPTIDASE I CLN2"/>
    <property type="match status" value="1"/>
</dbReference>
<reference evidence="1" key="1">
    <citation type="submission" date="2023-03" db="EMBL/GenBank/DDBJ databases">
        <title>Massive genome expansion in bonnet fungi (Mycena s.s.) driven by repeated elements and novel gene families across ecological guilds.</title>
        <authorList>
            <consortium name="Lawrence Berkeley National Laboratory"/>
            <person name="Harder C.B."/>
            <person name="Miyauchi S."/>
            <person name="Viragh M."/>
            <person name="Kuo A."/>
            <person name="Thoen E."/>
            <person name="Andreopoulos B."/>
            <person name="Lu D."/>
            <person name="Skrede I."/>
            <person name="Drula E."/>
            <person name="Henrissat B."/>
            <person name="Morin E."/>
            <person name="Kohler A."/>
            <person name="Barry K."/>
            <person name="LaButti K."/>
            <person name="Morin E."/>
            <person name="Salamov A."/>
            <person name="Lipzen A."/>
            <person name="Mereny Z."/>
            <person name="Hegedus B."/>
            <person name="Baldrian P."/>
            <person name="Stursova M."/>
            <person name="Weitz H."/>
            <person name="Taylor A."/>
            <person name="Grigoriev I.V."/>
            <person name="Nagy L.G."/>
            <person name="Martin F."/>
            <person name="Kauserud H."/>
        </authorList>
    </citation>
    <scope>NUCLEOTIDE SEQUENCE</scope>
    <source>
        <strain evidence="1">CBHHK067</strain>
    </source>
</reference>
<sequence length="82" mass="8777">GTSASSPVVRAILTTVNNAHLAVGKSPVGFINPVVRAFNNIINRMNPRCGTDGFPAVEGYDPVTGLGTPYFPRLLEKWLLLP</sequence>
<dbReference type="AlphaFoldDB" id="A0AAD7DM33"/>
<dbReference type="SUPFAM" id="SSF52743">
    <property type="entry name" value="Subtilisin-like"/>
    <property type="match status" value="1"/>
</dbReference>
<keyword evidence="2" id="KW-1185">Reference proteome</keyword>
<dbReference type="InterPro" id="IPR036852">
    <property type="entry name" value="Peptidase_S8/S53_dom_sf"/>
</dbReference>
<gene>
    <name evidence="1" type="ORF">B0H17DRAFT_877030</name>
</gene>
<protein>
    <recommendedName>
        <fullName evidence="3">Subtilisin</fullName>
    </recommendedName>
</protein>
<evidence type="ECO:0000313" key="1">
    <source>
        <dbReference type="EMBL" id="KAJ7694877.1"/>
    </source>
</evidence>